<evidence type="ECO:0000313" key="2">
    <source>
        <dbReference type="Proteomes" id="UP000266841"/>
    </source>
</evidence>
<protein>
    <submittedName>
        <fullName evidence="1">Uncharacterized protein</fullName>
    </submittedName>
</protein>
<dbReference type="EMBL" id="AGNL01046911">
    <property type="protein sequence ID" value="EJK47475.1"/>
    <property type="molecule type" value="Genomic_DNA"/>
</dbReference>
<proteinExistence type="predicted"/>
<reference evidence="1 2" key="1">
    <citation type="journal article" date="2012" name="Genome Biol.">
        <title>Genome and low-iron response of an oceanic diatom adapted to chronic iron limitation.</title>
        <authorList>
            <person name="Lommer M."/>
            <person name="Specht M."/>
            <person name="Roy A.S."/>
            <person name="Kraemer L."/>
            <person name="Andreson R."/>
            <person name="Gutowska M.A."/>
            <person name="Wolf J."/>
            <person name="Bergner S.V."/>
            <person name="Schilhabel M.B."/>
            <person name="Klostermeier U.C."/>
            <person name="Beiko R.G."/>
            <person name="Rosenstiel P."/>
            <person name="Hippler M."/>
            <person name="Laroche J."/>
        </authorList>
    </citation>
    <scope>NUCLEOTIDE SEQUENCE [LARGE SCALE GENOMIC DNA]</scope>
    <source>
        <strain evidence="1 2">CCMP1005</strain>
    </source>
</reference>
<dbReference type="Proteomes" id="UP000266841">
    <property type="component" value="Unassembled WGS sequence"/>
</dbReference>
<gene>
    <name evidence="1" type="ORF">THAOC_33793</name>
</gene>
<evidence type="ECO:0000313" key="1">
    <source>
        <dbReference type="EMBL" id="EJK47475.1"/>
    </source>
</evidence>
<dbReference type="AlphaFoldDB" id="K0R4H8"/>
<sequence>KKVHLFRTSWLVTPATGYDDARRMSWRPVPAPDHFSRQSSSALRTVLFSAVGFCTVQKSTTPMQNATRHGVAYVGSRRVVRERLWTTASGIYPAAVAVESLYLFDMFLYTPAADGAAIS</sequence>
<feature type="non-terminal residue" evidence="1">
    <location>
        <position position="1"/>
    </location>
</feature>
<keyword evidence="2" id="KW-1185">Reference proteome</keyword>
<name>K0R4H8_THAOC</name>
<accession>K0R4H8</accession>
<organism evidence="1 2">
    <name type="scientific">Thalassiosira oceanica</name>
    <name type="common">Marine diatom</name>
    <dbReference type="NCBI Taxonomy" id="159749"/>
    <lineage>
        <taxon>Eukaryota</taxon>
        <taxon>Sar</taxon>
        <taxon>Stramenopiles</taxon>
        <taxon>Ochrophyta</taxon>
        <taxon>Bacillariophyta</taxon>
        <taxon>Coscinodiscophyceae</taxon>
        <taxon>Thalassiosirophycidae</taxon>
        <taxon>Thalassiosirales</taxon>
        <taxon>Thalassiosiraceae</taxon>
        <taxon>Thalassiosira</taxon>
    </lineage>
</organism>
<comment type="caution">
    <text evidence="1">The sequence shown here is derived from an EMBL/GenBank/DDBJ whole genome shotgun (WGS) entry which is preliminary data.</text>
</comment>